<keyword evidence="3" id="KW-0675">Receptor</keyword>
<dbReference type="STRING" id="151549.A0A4C1SWH8"/>
<name>A0A4C1SWH8_EUMVA</name>
<evidence type="ECO:0000313" key="3">
    <source>
        <dbReference type="EMBL" id="GBP05667.1"/>
    </source>
</evidence>
<dbReference type="Proteomes" id="UP000299102">
    <property type="component" value="Unassembled WGS sequence"/>
</dbReference>
<feature type="compositionally biased region" description="Basic and acidic residues" evidence="1">
    <location>
        <begin position="92"/>
        <end position="111"/>
    </location>
</feature>
<proteinExistence type="predicted"/>
<evidence type="ECO:0000313" key="4">
    <source>
        <dbReference type="Proteomes" id="UP000299102"/>
    </source>
</evidence>
<feature type="signal peptide" evidence="2">
    <location>
        <begin position="1"/>
        <end position="21"/>
    </location>
</feature>
<feature type="chain" id="PRO_5020037842" evidence="2">
    <location>
        <begin position="22"/>
        <end position="206"/>
    </location>
</feature>
<keyword evidence="2" id="KW-0732">Signal</keyword>
<feature type="region of interest" description="Disordered" evidence="1">
    <location>
        <begin position="81"/>
        <end position="132"/>
    </location>
</feature>
<gene>
    <name evidence="3" type="primary">Egfr</name>
    <name evidence="3" type="ORF">EVAR_72492_1</name>
</gene>
<dbReference type="OrthoDB" id="8191039at2759"/>
<reference evidence="3 4" key="1">
    <citation type="journal article" date="2019" name="Commun. Biol.">
        <title>The bagworm genome reveals a unique fibroin gene that provides high tensile strength.</title>
        <authorList>
            <person name="Kono N."/>
            <person name="Nakamura H."/>
            <person name="Ohtoshi R."/>
            <person name="Tomita M."/>
            <person name="Numata K."/>
            <person name="Arakawa K."/>
        </authorList>
    </citation>
    <scope>NUCLEOTIDE SEQUENCE [LARGE SCALE GENOMIC DNA]</scope>
</reference>
<sequence length="206" mass="23106">MFLRYLLHFIILLAFGCRNEAFIQTVGECLCRIRSRSWSVPCHSWRQVYKASSYTSQDEKDLIRKLAPTFEGSEPIVEADDYLQPKSSPGTHNHDGTDDVPKLNRYCKDPMNKTSSNESDETDSNAREAGIGDLRLDLPVDEDDYLMPTCQIPPQNLLNNNNNNMSTNNAMSSAHGGYMDLIGVPASVDNPEYLLNPTANQNSQDV</sequence>
<accession>A0A4C1SWH8</accession>
<protein>
    <submittedName>
        <fullName evidence="3">Epidermal growth factor receptor</fullName>
    </submittedName>
</protein>
<evidence type="ECO:0000256" key="2">
    <source>
        <dbReference type="SAM" id="SignalP"/>
    </source>
</evidence>
<comment type="caution">
    <text evidence="3">The sequence shown here is derived from an EMBL/GenBank/DDBJ whole genome shotgun (WGS) entry which is preliminary data.</text>
</comment>
<organism evidence="3 4">
    <name type="scientific">Eumeta variegata</name>
    <name type="common">Bagworm moth</name>
    <name type="synonym">Eumeta japonica</name>
    <dbReference type="NCBI Taxonomy" id="151549"/>
    <lineage>
        <taxon>Eukaryota</taxon>
        <taxon>Metazoa</taxon>
        <taxon>Ecdysozoa</taxon>
        <taxon>Arthropoda</taxon>
        <taxon>Hexapoda</taxon>
        <taxon>Insecta</taxon>
        <taxon>Pterygota</taxon>
        <taxon>Neoptera</taxon>
        <taxon>Endopterygota</taxon>
        <taxon>Lepidoptera</taxon>
        <taxon>Glossata</taxon>
        <taxon>Ditrysia</taxon>
        <taxon>Tineoidea</taxon>
        <taxon>Psychidae</taxon>
        <taxon>Oiketicinae</taxon>
        <taxon>Eumeta</taxon>
    </lineage>
</organism>
<dbReference type="PROSITE" id="PS51257">
    <property type="entry name" value="PROKAR_LIPOPROTEIN"/>
    <property type="match status" value="1"/>
</dbReference>
<keyword evidence="4" id="KW-1185">Reference proteome</keyword>
<evidence type="ECO:0000256" key="1">
    <source>
        <dbReference type="SAM" id="MobiDB-lite"/>
    </source>
</evidence>
<dbReference type="AlphaFoldDB" id="A0A4C1SWH8"/>
<dbReference type="EMBL" id="BGZK01007805">
    <property type="protein sequence ID" value="GBP05667.1"/>
    <property type="molecule type" value="Genomic_DNA"/>
</dbReference>